<dbReference type="PROSITE" id="PS50222">
    <property type="entry name" value="EF_HAND_2"/>
    <property type="match status" value="2"/>
</dbReference>
<gene>
    <name evidence="2" type="ORF">CGI_10003710</name>
</gene>
<dbReference type="SMART" id="SM00054">
    <property type="entry name" value="EFh"/>
    <property type="match status" value="2"/>
</dbReference>
<dbReference type="AlphaFoldDB" id="K1PYK3"/>
<sequence length="196" mass="22963">MGLMEVNETESEEIFNNIDRDGNGMIIFAEFYEYFIKNIISDEKSVLRKAFVEADENERGVVNFKEFSEFVRNRNTTVTLEKLLSTFDKLCGENEKEELTYQDFEHVSILEELGLFPSSLDSFEAQRKSRFDTSNSNILREKLKERWQKFASFKRQGENGETVMTCSSDIVDDFVPGEYNLKDLANLTICQRYCRR</sequence>
<name>K1PYK3_MAGGI</name>
<evidence type="ECO:0000313" key="2">
    <source>
        <dbReference type="EMBL" id="EKC21585.1"/>
    </source>
</evidence>
<dbReference type="InterPro" id="IPR011992">
    <property type="entry name" value="EF-hand-dom_pair"/>
</dbReference>
<dbReference type="InParanoid" id="K1PYK3"/>
<dbReference type="HOGENOM" id="CLU_1391476_0_0_1"/>
<dbReference type="InterPro" id="IPR002048">
    <property type="entry name" value="EF_hand_dom"/>
</dbReference>
<dbReference type="GO" id="GO:0005509">
    <property type="term" value="F:calcium ion binding"/>
    <property type="evidence" value="ECO:0007669"/>
    <property type="project" value="InterPro"/>
</dbReference>
<protein>
    <recommendedName>
        <fullName evidence="1">EF-hand domain-containing protein</fullName>
    </recommendedName>
</protein>
<organism evidence="2">
    <name type="scientific">Magallana gigas</name>
    <name type="common">Pacific oyster</name>
    <name type="synonym">Crassostrea gigas</name>
    <dbReference type="NCBI Taxonomy" id="29159"/>
    <lineage>
        <taxon>Eukaryota</taxon>
        <taxon>Metazoa</taxon>
        <taxon>Spiralia</taxon>
        <taxon>Lophotrochozoa</taxon>
        <taxon>Mollusca</taxon>
        <taxon>Bivalvia</taxon>
        <taxon>Autobranchia</taxon>
        <taxon>Pteriomorphia</taxon>
        <taxon>Ostreida</taxon>
        <taxon>Ostreoidea</taxon>
        <taxon>Ostreidae</taxon>
        <taxon>Magallana</taxon>
    </lineage>
</organism>
<feature type="domain" description="EF-hand" evidence="1">
    <location>
        <begin position="6"/>
        <end position="41"/>
    </location>
</feature>
<evidence type="ECO:0000259" key="1">
    <source>
        <dbReference type="PROSITE" id="PS50222"/>
    </source>
</evidence>
<dbReference type="CDD" id="cd00051">
    <property type="entry name" value="EFh"/>
    <property type="match status" value="1"/>
</dbReference>
<accession>K1PYK3</accession>
<dbReference type="EMBL" id="JH818567">
    <property type="protein sequence ID" value="EKC21585.1"/>
    <property type="molecule type" value="Genomic_DNA"/>
</dbReference>
<reference evidence="2" key="1">
    <citation type="journal article" date="2012" name="Nature">
        <title>The oyster genome reveals stress adaptation and complexity of shell formation.</title>
        <authorList>
            <person name="Zhang G."/>
            <person name="Fang X."/>
            <person name="Guo X."/>
            <person name="Li L."/>
            <person name="Luo R."/>
            <person name="Xu F."/>
            <person name="Yang P."/>
            <person name="Zhang L."/>
            <person name="Wang X."/>
            <person name="Qi H."/>
            <person name="Xiong Z."/>
            <person name="Que H."/>
            <person name="Xie Y."/>
            <person name="Holland P.W."/>
            <person name="Paps J."/>
            <person name="Zhu Y."/>
            <person name="Wu F."/>
            <person name="Chen Y."/>
            <person name="Wang J."/>
            <person name="Peng C."/>
            <person name="Meng J."/>
            <person name="Yang L."/>
            <person name="Liu J."/>
            <person name="Wen B."/>
            <person name="Zhang N."/>
            <person name="Huang Z."/>
            <person name="Zhu Q."/>
            <person name="Feng Y."/>
            <person name="Mount A."/>
            <person name="Hedgecock D."/>
            <person name="Xu Z."/>
            <person name="Liu Y."/>
            <person name="Domazet-Loso T."/>
            <person name="Du Y."/>
            <person name="Sun X."/>
            <person name="Zhang S."/>
            <person name="Liu B."/>
            <person name="Cheng P."/>
            <person name="Jiang X."/>
            <person name="Li J."/>
            <person name="Fan D."/>
            <person name="Wang W."/>
            <person name="Fu W."/>
            <person name="Wang T."/>
            <person name="Wang B."/>
            <person name="Zhang J."/>
            <person name="Peng Z."/>
            <person name="Li Y."/>
            <person name="Li N."/>
            <person name="Wang J."/>
            <person name="Chen M."/>
            <person name="He Y."/>
            <person name="Tan F."/>
            <person name="Song X."/>
            <person name="Zheng Q."/>
            <person name="Huang R."/>
            <person name="Yang H."/>
            <person name="Du X."/>
            <person name="Chen L."/>
            <person name="Yang M."/>
            <person name="Gaffney P.M."/>
            <person name="Wang S."/>
            <person name="Luo L."/>
            <person name="She Z."/>
            <person name="Ming Y."/>
            <person name="Huang W."/>
            <person name="Zhang S."/>
            <person name="Huang B."/>
            <person name="Zhang Y."/>
            <person name="Qu T."/>
            <person name="Ni P."/>
            <person name="Miao G."/>
            <person name="Wang J."/>
            <person name="Wang Q."/>
            <person name="Steinberg C.E."/>
            <person name="Wang H."/>
            <person name="Li N."/>
            <person name="Qian L."/>
            <person name="Zhang G."/>
            <person name="Li Y."/>
            <person name="Yang H."/>
            <person name="Liu X."/>
            <person name="Wang J."/>
            <person name="Yin Y."/>
            <person name="Wang J."/>
        </authorList>
    </citation>
    <scope>NUCLEOTIDE SEQUENCE [LARGE SCALE GENOMIC DNA]</scope>
    <source>
        <strain evidence="2">05x7-T-G4-1.051#20</strain>
    </source>
</reference>
<dbReference type="Gene3D" id="1.10.238.10">
    <property type="entry name" value="EF-hand"/>
    <property type="match status" value="1"/>
</dbReference>
<proteinExistence type="predicted"/>
<dbReference type="Pfam" id="PF13833">
    <property type="entry name" value="EF-hand_8"/>
    <property type="match status" value="2"/>
</dbReference>
<dbReference type="SUPFAM" id="SSF47473">
    <property type="entry name" value="EF-hand"/>
    <property type="match status" value="1"/>
</dbReference>
<feature type="domain" description="EF-hand" evidence="1">
    <location>
        <begin position="42"/>
        <end position="77"/>
    </location>
</feature>